<reference evidence="2" key="1">
    <citation type="submission" date="2015-09" db="EMBL/GenBank/DDBJ databases">
        <authorList>
            <consortium name="Pathogen Informatics"/>
        </authorList>
    </citation>
    <scope>NUCLEOTIDE SEQUENCE [LARGE SCALE GENOMIC DNA]</scope>
    <source>
        <strain evidence="2">Lake Konstanz</strain>
    </source>
</reference>
<dbReference type="VEuPathDB" id="TriTrypDB:BSAL_88090"/>
<evidence type="ECO:0000313" key="1">
    <source>
        <dbReference type="EMBL" id="CUI14413.1"/>
    </source>
</evidence>
<protein>
    <submittedName>
        <fullName evidence="1">Uncharacterized protein</fullName>
    </submittedName>
</protein>
<keyword evidence="2" id="KW-1185">Reference proteome</keyword>
<sequence>MLEWTMAFFFSESVNKHACENTLPTFPLYDRFVRLYRIEPLPCKQVECAPQQSNKCENSLETKSEIVLVLLL</sequence>
<organism evidence="1 2">
    <name type="scientific">Bodo saltans</name>
    <name type="common">Flagellated protozoan</name>
    <dbReference type="NCBI Taxonomy" id="75058"/>
    <lineage>
        <taxon>Eukaryota</taxon>
        <taxon>Discoba</taxon>
        <taxon>Euglenozoa</taxon>
        <taxon>Kinetoplastea</taxon>
        <taxon>Metakinetoplastina</taxon>
        <taxon>Eubodonida</taxon>
        <taxon>Bodonidae</taxon>
        <taxon>Bodo</taxon>
    </lineage>
</organism>
<name>A0A0S4KLF0_BODSA</name>
<evidence type="ECO:0000313" key="2">
    <source>
        <dbReference type="Proteomes" id="UP000051952"/>
    </source>
</evidence>
<accession>A0A0S4KLF0</accession>
<proteinExistence type="predicted"/>
<gene>
    <name evidence="1" type="ORF">BSAL_88090</name>
</gene>
<dbReference type="AlphaFoldDB" id="A0A0S4KLF0"/>
<dbReference type="EMBL" id="CYKH01001107">
    <property type="protein sequence ID" value="CUI14413.1"/>
    <property type="molecule type" value="Genomic_DNA"/>
</dbReference>
<dbReference type="Proteomes" id="UP000051952">
    <property type="component" value="Unassembled WGS sequence"/>
</dbReference>